<sequence>MSDEPAQFIDSVFRMAGLEEPRLEPGEDFLTHVSRPKVLIPLYFTVPRTFQEQVLETHKKAMQLCPTLYHLAQADLHTVDQRRQYLQVYGPYLCTLCTLSMEQEFWAQLMSPRSMDRQLTLKRDQFMRRIMSQKLFYYSITRNRRINRCGDERHFPRDLEPYELI</sequence>
<dbReference type="Proteomes" id="UP000807025">
    <property type="component" value="Unassembled WGS sequence"/>
</dbReference>
<evidence type="ECO:0000313" key="2">
    <source>
        <dbReference type="Proteomes" id="UP000807025"/>
    </source>
</evidence>
<proteinExistence type="predicted"/>
<organism evidence="1 2">
    <name type="scientific">Pleurotus eryngii</name>
    <name type="common">Boletus of the steppes</name>
    <dbReference type="NCBI Taxonomy" id="5323"/>
    <lineage>
        <taxon>Eukaryota</taxon>
        <taxon>Fungi</taxon>
        <taxon>Dikarya</taxon>
        <taxon>Basidiomycota</taxon>
        <taxon>Agaricomycotina</taxon>
        <taxon>Agaricomycetes</taxon>
        <taxon>Agaricomycetidae</taxon>
        <taxon>Agaricales</taxon>
        <taxon>Pleurotineae</taxon>
        <taxon>Pleurotaceae</taxon>
        <taxon>Pleurotus</taxon>
    </lineage>
</organism>
<dbReference type="AlphaFoldDB" id="A0A9P6A0C2"/>
<dbReference type="OrthoDB" id="10334837at2759"/>
<protein>
    <submittedName>
        <fullName evidence="1">Uncharacterized protein</fullName>
    </submittedName>
</protein>
<reference evidence="1" key="1">
    <citation type="submission" date="2020-11" db="EMBL/GenBank/DDBJ databases">
        <authorList>
            <consortium name="DOE Joint Genome Institute"/>
            <person name="Ahrendt S."/>
            <person name="Riley R."/>
            <person name="Andreopoulos W."/>
            <person name="Labutti K."/>
            <person name="Pangilinan J."/>
            <person name="Ruiz-Duenas F.J."/>
            <person name="Barrasa J.M."/>
            <person name="Sanchez-Garcia M."/>
            <person name="Camarero S."/>
            <person name="Miyauchi S."/>
            <person name="Serrano A."/>
            <person name="Linde D."/>
            <person name="Babiker R."/>
            <person name="Drula E."/>
            <person name="Ayuso-Fernandez I."/>
            <person name="Pacheco R."/>
            <person name="Padilla G."/>
            <person name="Ferreira P."/>
            <person name="Barriuso J."/>
            <person name="Kellner H."/>
            <person name="Castanera R."/>
            <person name="Alfaro M."/>
            <person name="Ramirez L."/>
            <person name="Pisabarro A.G."/>
            <person name="Kuo A."/>
            <person name="Tritt A."/>
            <person name="Lipzen A."/>
            <person name="He G."/>
            <person name="Yan M."/>
            <person name="Ng V."/>
            <person name="Cullen D."/>
            <person name="Martin F."/>
            <person name="Rosso M.-N."/>
            <person name="Henrissat B."/>
            <person name="Hibbett D."/>
            <person name="Martinez A.T."/>
            <person name="Grigoriev I.V."/>
        </authorList>
    </citation>
    <scope>NUCLEOTIDE SEQUENCE</scope>
    <source>
        <strain evidence="1">ATCC 90797</strain>
    </source>
</reference>
<evidence type="ECO:0000313" key="1">
    <source>
        <dbReference type="EMBL" id="KAF9496363.1"/>
    </source>
</evidence>
<dbReference type="EMBL" id="MU154553">
    <property type="protein sequence ID" value="KAF9496363.1"/>
    <property type="molecule type" value="Genomic_DNA"/>
</dbReference>
<accession>A0A9P6A0C2</accession>
<name>A0A9P6A0C2_PLEER</name>
<comment type="caution">
    <text evidence="1">The sequence shown here is derived from an EMBL/GenBank/DDBJ whole genome shotgun (WGS) entry which is preliminary data.</text>
</comment>
<gene>
    <name evidence="1" type="ORF">BDN71DRAFT_1505870</name>
</gene>
<keyword evidence="2" id="KW-1185">Reference proteome</keyword>